<feature type="compositionally biased region" description="Polar residues" evidence="1">
    <location>
        <begin position="390"/>
        <end position="401"/>
    </location>
</feature>
<evidence type="ECO:0000313" key="4">
    <source>
        <dbReference type="Proteomes" id="UP001152797"/>
    </source>
</evidence>
<protein>
    <submittedName>
        <fullName evidence="2">Uncharacterized protein</fullName>
    </submittedName>
</protein>
<feature type="compositionally biased region" description="Low complexity" evidence="1">
    <location>
        <begin position="376"/>
        <end position="388"/>
    </location>
</feature>
<comment type="caution">
    <text evidence="2">The sequence shown here is derived from an EMBL/GenBank/DDBJ whole genome shotgun (WGS) entry which is preliminary data.</text>
</comment>
<dbReference type="EMBL" id="CAMXCT010003185">
    <property type="protein sequence ID" value="CAI4002917.1"/>
    <property type="molecule type" value="Genomic_DNA"/>
</dbReference>
<keyword evidence="4" id="KW-1185">Reference proteome</keyword>
<accession>A0A9P1D246</accession>
<organism evidence="2">
    <name type="scientific">Cladocopium goreaui</name>
    <dbReference type="NCBI Taxonomy" id="2562237"/>
    <lineage>
        <taxon>Eukaryota</taxon>
        <taxon>Sar</taxon>
        <taxon>Alveolata</taxon>
        <taxon>Dinophyceae</taxon>
        <taxon>Suessiales</taxon>
        <taxon>Symbiodiniaceae</taxon>
        <taxon>Cladocopium</taxon>
    </lineage>
</organism>
<sequence length="401" mass="44421">MAASHEASDSSQVDALHWGLQWWLLSLRRGRALRRRRDIPGGWTAWCMTLWLGAQLPDPPEKKKEVPAVRNEMGTCNSMTHMTLTLEFSDADIDSPQPVTFDVVTTKSNILDSTAVNAGWLPLFGLKISLTFADELLETDTESVDRCCRGFVQRKALNMQFKLFTGEHDIQSFLLQKLLEMLEKSIEWSGGSKDAEQLHQKLRGLQTLSRTGVADIQPAPKACLFLGTENPVGRASSDPESQRARQDAMCSPPSRSCKSAEALIHEQSQLQQTSVMGTDEREARKARAWRQSKLVANFRKLWHSQQATKDVRQNTHDVQALKPNRTGSKKKKQTMPTIDEQPDEPPSTTDDSDGGAESEGSSNDFGAMDFAEVPDDLPAVAPPVAGVVKSTPTQRQGLGLR</sequence>
<dbReference type="EMBL" id="CAMXCT030003185">
    <property type="protein sequence ID" value="CAL4790229.1"/>
    <property type="molecule type" value="Genomic_DNA"/>
</dbReference>
<feature type="region of interest" description="Disordered" evidence="1">
    <location>
        <begin position="306"/>
        <end position="401"/>
    </location>
</feature>
<gene>
    <name evidence="2" type="ORF">C1SCF055_LOCUS28832</name>
</gene>
<proteinExistence type="predicted"/>
<evidence type="ECO:0000313" key="2">
    <source>
        <dbReference type="EMBL" id="CAI4002917.1"/>
    </source>
</evidence>
<reference evidence="2" key="1">
    <citation type="submission" date="2022-10" db="EMBL/GenBank/DDBJ databases">
        <authorList>
            <person name="Chen Y."/>
            <person name="Dougan E. K."/>
            <person name="Chan C."/>
            <person name="Rhodes N."/>
            <person name="Thang M."/>
        </authorList>
    </citation>
    <scope>NUCLEOTIDE SEQUENCE</scope>
</reference>
<dbReference type="EMBL" id="CAMXCT020003185">
    <property type="protein sequence ID" value="CAL1156292.1"/>
    <property type="molecule type" value="Genomic_DNA"/>
</dbReference>
<evidence type="ECO:0000256" key="1">
    <source>
        <dbReference type="SAM" id="MobiDB-lite"/>
    </source>
</evidence>
<reference evidence="3 4" key="2">
    <citation type="submission" date="2024-05" db="EMBL/GenBank/DDBJ databases">
        <authorList>
            <person name="Chen Y."/>
            <person name="Shah S."/>
            <person name="Dougan E. K."/>
            <person name="Thang M."/>
            <person name="Chan C."/>
        </authorList>
    </citation>
    <scope>NUCLEOTIDE SEQUENCE [LARGE SCALE GENOMIC DNA]</scope>
</reference>
<dbReference type="Proteomes" id="UP001152797">
    <property type="component" value="Unassembled WGS sequence"/>
</dbReference>
<evidence type="ECO:0000313" key="3">
    <source>
        <dbReference type="EMBL" id="CAL4790229.1"/>
    </source>
</evidence>
<feature type="region of interest" description="Disordered" evidence="1">
    <location>
        <begin position="230"/>
        <end position="257"/>
    </location>
</feature>
<dbReference type="AlphaFoldDB" id="A0A9P1D246"/>
<name>A0A9P1D246_9DINO</name>